<gene>
    <name evidence="2" type="ORF">F1609_11145</name>
</gene>
<comment type="caution">
    <text evidence="2">The sequence shown here is derived from an EMBL/GenBank/DDBJ whole genome shotgun (WGS) entry which is preliminary data.</text>
</comment>
<dbReference type="Proteomes" id="UP000819052">
    <property type="component" value="Unassembled WGS sequence"/>
</dbReference>
<evidence type="ECO:0000256" key="1">
    <source>
        <dbReference type="SAM" id="MobiDB-lite"/>
    </source>
</evidence>
<accession>A0ABX0M6R9</accession>
<evidence type="ECO:0000313" key="3">
    <source>
        <dbReference type="Proteomes" id="UP000819052"/>
    </source>
</evidence>
<protein>
    <submittedName>
        <fullName evidence="2">Uncharacterized protein</fullName>
    </submittedName>
</protein>
<keyword evidence="3" id="KW-1185">Reference proteome</keyword>
<evidence type="ECO:0000313" key="2">
    <source>
        <dbReference type="EMBL" id="NHZ40705.1"/>
    </source>
</evidence>
<sequence>MKPAVTRTTPMGIPLQSSTATNESAKFPQTVMFLGGEEVMKRKIETKLDVHALIMEGFPDAVMTYLVQNIPE</sequence>
<dbReference type="EMBL" id="VVIW01000005">
    <property type="protein sequence ID" value="NHZ40705.1"/>
    <property type="molecule type" value="Genomic_DNA"/>
</dbReference>
<organism evidence="2 3">
    <name type="scientific">Massilia aquatica</name>
    <dbReference type="NCBI Taxonomy" id="2609000"/>
    <lineage>
        <taxon>Bacteria</taxon>
        <taxon>Pseudomonadati</taxon>
        <taxon>Pseudomonadota</taxon>
        <taxon>Betaproteobacteria</taxon>
        <taxon>Burkholderiales</taxon>
        <taxon>Oxalobacteraceae</taxon>
        <taxon>Telluria group</taxon>
        <taxon>Massilia</taxon>
    </lineage>
</organism>
<name>A0ABX0M6R9_9BURK</name>
<proteinExistence type="predicted"/>
<feature type="region of interest" description="Disordered" evidence="1">
    <location>
        <begin position="1"/>
        <end position="21"/>
    </location>
</feature>
<reference evidence="2 3" key="1">
    <citation type="submission" date="2019-09" db="EMBL/GenBank/DDBJ databases">
        <title>Taxonomy of Antarctic Massilia spp.: description of Massilia rubra sp. nov., Massilia aquatica sp. nov., Massilia mucilaginosa sp. nov., Massilia frigida sp. nov. isolated from streams, lakes and regoliths.</title>
        <authorList>
            <person name="Holochova P."/>
            <person name="Sedlacek I."/>
            <person name="Kralova S."/>
            <person name="Maslanova I."/>
            <person name="Busse H.-J."/>
            <person name="Stankova E."/>
            <person name="Vrbovska V."/>
            <person name="Kovarovic V."/>
            <person name="Bartak M."/>
            <person name="Svec P."/>
            <person name="Pantucek R."/>
        </authorList>
    </citation>
    <scope>NUCLEOTIDE SEQUENCE [LARGE SCALE GENOMIC DNA]</scope>
    <source>
        <strain evidence="2 3">CCM 8693</strain>
    </source>
</reference>
<dbReference type="RefSeq" id="WP_167076517.1">
    <property type="nucleotide sequence ID" value="NZ_VVIW01000005.1"/>
</dbReference>